<comment type="similarity">
    <text evidence="2">Belongs to the EamA transporter family.</text>
</comment>
<dbReference type="InterPro" id="IPR037185">
    <property type="entry name" value="EmrE-like"/>
</dbReference>
<evidence type="ECO:0000259" key="8">
    <source>
        <dbReference type="Pfam" id="PF00892"/>
    </source>
</evidence>
<evidence type="ECO:0000256" key="2">
    <source>
        <dbReference type="ARBA" id="ARBA00007362"/>
    </source>
</evidence>
<evidence type="ECO:0000256" key="3">
    <source>
        <dbReference type="ARBA" id="ARBA00022475"/>
    </source>
</evidence>
<dbReference type="EMBL" id="VLKH01000002">
    <property type="protein sequence ID" value="TWH82719.1"/>
    <property type="molecule type" value="Genomic_DNA"/>
</dbReference>
<feature type="transmembrane region" description="Helical" evidence="7">
    <location>
        <begin position="12"/>
        <end position="31"/>
    </location>
</feature>
<proteinExistence type="inferred from homology"/>
<gene>
    <name evidence="9" type="ORF">LY60_01024</name>
</gene>
<sequence>MKHLTSRQADLMLFFVAFFWGTGFTVTKIALDFFTTSQLLFIRFAIASAASLVIFNKNLRKTTASDLKAGIVMGLFLALGYILQTFGLEGTTAGNSAFLTGTGVVMIPFFFWMVTKKKPGKNNVIAAVLMFVGIIFLTVDFDNFGKFNKWDFLTFLCAISFAWQVVATGIASQDKDPVILSTLQLLTSTVIFFIMMIFENKTITLNLSGSLSMLYLGLVSTMLCFLMQTVGQKYTSTTHAAIILSLESVIGSVFGVIFLGEKYSIMTIIAFMFIFVAIITAETGFAWLFKSPPKAE</sequence>
<dbReference type="PANTHER" id="PTHR42920">
    <property type="entry name" value="OS03G0707200 PROTEIN-RELATED"/>
    <property type="match status" value="1"/>
</dbReference>
<keyword evidence="3" id="KW-1003">Cell membrane</keyword>
<feature type="transmembrane region" description="Helical" evidence="7">
    <location>
        <begin position="37"/>
        <end position="55"/>
    </location>
</feature>
<evidence type="ECO:0000256" key="1">
    <source>
        <dbReference type="ARBA" id="ARBA00004651"/>
    </source>
</evidence>
<organism evidence="9 10">
    <name type="scientific">Sedimentibacter saalensis</name>
    <dbReference type="NCBI Taxonomy" id="130788"/>
    <lineage>
        <taxon>Bacteria</taxon>
        <taxon>Bacillati</taxon>
        <taxon>Bacillota</taxon>
        <taxon>Tissierellia</taxon>
        <taxon>Sedimentibacter</taxon>
    </lineage>
</organism>
<comment type="subcellular location">
    <subcellularLocation>
        <location evidence="1">Cell membrane</location>
        <topology evidence="1">Multi-pass membrane protein</topology>
    </subcellularLocation>
</comment>
<dbReference type="Pfam" id="PF00892">
    <property type="entry name" value="EamA"/>
    <property type="match status" value="2"/>
</dbReference>
<feature type="domain" description="EamA" evidence="8">
    <location>
        <begin position="9"/>
        <end position="138"/>
    </location>
</feature>
<name>A0A562JHN7_9FIRM</name>
<feature type="transmembrane region" description="Helical" evidence="7">
    <location>
        <begin position="67"/>
        <end position="87"/>
    </location>
</feature>
<reference evidence="9 10" key="1">
    <citation type="submission" date="2019-07" db="EMBL/GenBank/DDBJ databases">
        <title>Genomic Encyclopedia of Type Strains, Phase I: the one thousand microbial genomes (KMG-I) project.</title>
        <authorList>
            <person name="Kyrpides N."/>
        </authorList>
    </citation>
    <scope>NUCLEOTIDE SEQUENCE [LARGE SCALE GENOMIC DNA]</scope>
    <source>
        <strain evidence="9 10">DSM 13558</strain>
    </source>
</reference>
<feature type="transmembrane region" description="Helical" evidence="7">
    <location>
        <begin position="93"/>
        <end position="112"/>
    </location>
</feature>
<feature type="transmembrane region" description="Helical" evidence="7">
    <location>
        <begin position="124"/>
        <end position="141"/>
    </location>
</feature>
<feature type="transmembrane region" description="Helical" evidence="7">
    <location>
        <begin position="153"/>
        <end position="171"/>
    </location>
</feature>
<keyword evidence="5 7" id="KW-1133">Transmembrane helix</keyword>
<dbReference type="PANTHER" id="PTHR42920:SF5">
    <property type="entry name" value="EAMA DOMAIN-CONTAINING PROTEIN"/>
    <property type="match status" value="1"/>
</dbReference>
<feature type="transmembrane region" description="Helical" evidence="7">
    <location>
        <begin position="240"/>
        <end position="259"/>
    </location>
</feature>
<feature type="transmembrane region" description="Helical" evidence="7">
    <location>
        <begin position="265"/>
        <end position="289"/>
    </location>
</feature>
<dbReference type="OrthoDB" id="9804865at2"/>
<keyword evidence="4 7" id="KW-0812">Transmembrane</keyword>
<dbReference type="AlphaFoldDB" id="A0A562JHN7"/>
<dbReference type="SUPFAM" id="SSF103481">
    <property type="entry name" value="Multidrug resistance efflux transporter EmrE"/>
    <property type="match status" value="2"/>
</dbReference>
<comment type="caution">
    <text evidence="9">The sequence shown here is derived from an EMBL/GenBank/DDBJ whole genome shotgun (WGS) entry which is preliminary data.</text>
</comment>
<evidence type="ECO:0000313" key="9">
    <source>
        <dbReference type="EMBL" id="TWH82719.1"/>
    </source>
</evidence>
<feature type="transmembrane region" description="Helical" evidence="7">
    <location>
        <begin position="210"/>
        <end position="228"/>
    </location>
</feature>
<accession>A0A562JHN7</accession>
<evidence type="ECO:0000256" key="6">
    <source>
        <dbReference type="ARBA" id="ARBA00023136"/>
    </source>
</evidence>
<dbReference type="InterPro" id="IPR000620">
    <property type="entry name" value="EamA_dom"/>
</dbReference>
<dbReference type="InterPro" id="IPR051258">
    <property type="entry name" value="Diverse_Substrate_Transporter"/>
</dbReference>
<dbReference type="RefSeq" id="WP_145080787.1">
    <property type="nucleotide sequence ID" value="NZ_DAMBUX010000021.1"/>
</dbReference>
<dbReference type="GO" id="GO:0005886">
    <property type="term" value="C:plasma membrane"/>
    <property type="evidence" value="ECO:0007669"/>
    <property type="project" value="UniProtKB-SubCell"/>
</dbReference>
<feature type="transmembrane region" description="Helical" evidence="7">
    <location>
        <begin position="178"/>
        <end position="198"/>
    </location>
</feature>
<keyword evidence="10" id="KW-1185">Reference proteome</keyword>
<feature type="domain" description="EamA" evidence="8">
    <location>
        <begin position="149"/>
        <end position="279"/>
    </location>
</feature>
<protein>
    <submittedName>
        <fullName evidence="9">Threonine/homoserine efflux transporter RhtA</fullName>
    </submittedName>
</protein>
<keyword evidence="6 7" id="KW-0472">Membrane</keyword>
<evidence type="ECO:0000256" key="4">
    <source>
        <dbReference type="ARBA" id="ARBA00022692"/>
    </source>
</evidence>
<evidence type="ECO:0000313" key="10">
    <source>
        <dbReference type="Proteomes" id="UP000315343"/>
    </source>
</evidence>
<evidence type="ECO:0000256" key="7">
    <source>
        <dbReference type="SAM" id="Phobius"/>
    </source>
</evidence>
<dbReference type="Proteomes" id="UP000315343">
    <property type="component" value="Unassembled WGS sequence"/>
</dbReference>
<evidence type="ECO:0000256" key="5">
    <source>
        <dbReference type="ARBA" id="ARBA00022989"/>
    </source>
</evidence>